<dbReference type="GO" id="GO:0016779">
    <property type="term" value="F:nucleotidyltransferase activity"/>
    <property type="evidence" value="ECO:0007669"/>
    <property type="project" value="UniProtKB-KW"/>
</dbReference>
<sequence length="145" mass="16142">MTTRFKLRTWQLIVLAIVVAWAVDWFIQRPDSQARALNAAIAADGSAALKAYPYPFHVLRVEDGIAVMSTPRSRDVSVTRVIKVLYPDINVLDTNDAAFIAAQKELAGLQFEARDIVMKQPGVKTVAWEIDRHWLGARGIDVPAN</sequence>
<organism evidence="1 2">
    <name type="scientific">Denitromonas halophila</name>
    <dbReference type="NCBI Taxonomy" id="1629404"/>
    <lineage>
        <taxon>Bacteria</taxon>
        <taxon>Pseudomonadati</taxon>
        <taxon>Pseudomonadota</taxon>
        <taxon>Betaproteobacteria</taxon>
        <taxon>Rhodocyclales</taxon>
        <taxon>Zoogloeaceae</taxon>
        <taxon>Denitromonas</taxon>
    </lineage>
</organism>
<name>A0A557QQQ9_9RHOO</name>
<dbReference type="GO" id="GO:0016874">
    <property type="term" value="F:ligase activity"/>
    <property type="evidence" value="ECO:0007669"/>
    <property type="project" value="UniProtKB-KW"/>
</dbReference>
<keyword evidence="1" id="KW-0436">Ligase</keyword>
<evidence type="ECO:0000313" key="1">
    <source>
        <dbReference type="EMBL" id="TVO55247.1"/>
    </source>
</evidence>
<keyword evidence="1" id="KW-0808">Transferase</keyword>
<keyword evidence="1" id="KW-0548">Nucleotidyltransferase</keyword>
<gene>
    <name evidence="1" type="ORF">FHP91_12225</name>
</gene>
<keyword evidence="2" id="KW-1185">Reference proteome</keyword>
<dbReference type="Proteomes" id="UP000319502">
    <property type="component" value="Unassembled WGS sequence"/>
</dbReference>
<comment type="caution">
    <text evidence="1">The sequence shown here is derived from an EMBL/GenBank/DDBJ whole genome shotgun (WGS) entry which is preliminary data.</text>
</comment>
<proteinExistence type="predicted"/>
<dbReference type="EMBL" id="VMNK01000011">
    <property type="protein sequence ID" value="TVO55247.1"/>
    <property type="molecule type" value="Genomic_DNA"/>
</dbReference>
<dbReference type="AlphaFoldDB" id="A0A557QQQ9"/>
<dbReference type="OrthoDB" id="9181276at2"/>
<accession>A0A557QQQ9</accession>
<evidence type="ECO:0000313" key="2">
    <source>
        <dbReference type="Proteomes" id="UP000319502"/>
    </source>
</evidence>
<reference evidence="1 2" key="1">
    <citation type="submission" date="2019-07" db="EMBL/GenBank/DDBJ databases">
        <title>The pathways for chlorine oxyanion respiration interact through the shared metabolite chlorate.</title>
        <authorList>
            <person name="Barnum T.P."/>
            <person name="Cheng Y."/>
            <person name="Hill K.A."/>
            <person name="Lucas L.N."/>
            <person name="Carlson H.K."/>
            <person name="Coates J.D."/>
        </authorList>
    </citation>
    <scope>NUCLEOTIDE SEQUENCE [LARGE SCALE GENOMIC DNA]</scope>
    <source>
        <strain evidence="1 2">SFB-3</strain>
    </source>
</reference>
<protein>
    <submittedName>
        <fullName evidence="1">Glutamate-ammonia-ligase adenylyltransferase</fullName>
    </submittedName>
</protein>
<dbReference type="RefSeq" id="WP_144309874.1">
    <property type="nucleotide sequence ID" value="NZ_VMNK01000011.1"/>
</dbReference>